<proteinExistence type="predicted"/>
<organism evidence="1 2">
    <name type="scientific">Rhizopus azygosporus</name>
    <name type="common">Rhizopus microsporus var. azygosporus</name>
    <dbReference type="NCBI Taxonomy" id="86630"/>
    <lineage>
        <taxon>Eukaryota</taxon>
        <taxon>Fungi</taxon>
        <taxon>Fungi incertae sedis</taxon>
        <taxon>Mucoromycota</taxon>
        <taxon>Mucoromycotina</taxon>
        <taxon>Mucoromycetes</taxon>
        <taxon>Mucorales</taxon>
        <taxon>Mucorineae</taxon>
        <taxon>Rhizopodaceae</taxon>
        <taxon>Rhizopus</taxon>
    </lineage>
</organism>
<evidence type="ECO:0000313" key="1">
    <source>
        <dbReference type="EMBL" id="RCH97321.1"/>
    </source>
</evidence>
<name>A0A367K648_RHIAZ</name>
<evidence type="ECO:0008006" key="3">
    <source>
        <dbReference type="Google" id="ProtNLM"/>
    </source>
</evidence>
<sequence>MDVAMHVTSPSDNGSSAAMSNLSLRDNISTVNHQLATSMFLGHFQDLVVNGNNSALQVRVSDIKSKLDTLCLKEQEILSTPVETAVDLELLELKLKTIRLEINYLKDTLISTNEMFISEQNMNLNNAFIQSKLLAIRSGFVDGQTMTKDHTAIVASNLPVFEIKPTSVLSLGNSSSIQIGNDKSFDTFIRRFEKIYKKNQANVIQRDELLLYLRQNNNESLAEYLDRFRLCAVASNANTEDNLLLFCHFILSLFAKEFRDIVDKTLMEHYLHTKTYSNPNSTTGESTFAHKAYIHYVPKNFSALKEVLIANIISWEQALGKI</sequence>
<dbReference type="Proteomes" id="UP000252139">
    <property type="component" value="Unassembled WGS sequence"/>
</dbReference>
<dbReference type="AlphaFoldDB" id="A0A367K648"/>
<reference evidence="1 2" key="1">
    <citation type="journal article" date="2018" name="G3 (Bethesda)">
        <title>Phylogenetic and Phylogenomic Definition of Rhizopus Species.</title>
        <authorList>
            <person name="Gryganskyi A.P."/>
            <person name="Golan J."/>
            <person name="Dolatabadi S."/>
            <person name="Mondo S."/>
            <person name="Robb S."/>
            <person name="Idnurm A."/>
            <person name="Muszewska A."/>
            <person name="Steczkiewicz K."/>
            <person name="Masonjones S."/>
            <person name="Liao H.L."/>
            <person name="Gajdeczka M.T."/>
            <person name="Anike F."/>
            <person name="Vuek A."/>
            <person name="Anishchenko I.M."/>
            <person name="Voigt K."/>
            <person name="de Hoog G.S."/>
            <person name="Smith M.E."/>
            <person name="Heitman J."/>
            <person name="Vilgalys R."/>
            <person name="Stajich J.E."/>
        </authorList>
    </citation>
    <scope>NUCLEOTIDE SEQUENCE [LARGE SCALE GENOMIC DNA]</scope>
    <source>
        <strain evidence="1 2">CBS 357.93</strain>
    </source>
</reference>
<accession>A0A367K648</accession>
<comment type="caution">
    <text evidence="1">The sequence shown here is derived from an EMBL/GenBank/DDBJ whole genome shotgun (WGS) entry which is preliminary data.</text>
</comment>
<dbReference type="EMBL" id="PJQL01000287">
    <property type="protein sequence ID" value="RCH97321.1"/>
    <property type="molecule type" value="Genomic_DNA"/>
</dbReference>
<dbReference type="OrthoDB" id="10365532at2759"/>
<evidence type="ECO:0000313" key="2">
    <source>
        <dbReference type="Proteomes" id="UP000252139"/>
    </source>
</evidence>
<protein>
    <recommendedName>
        <fullName evidence="3">Retrotransposon gag domain-containing protein</fullName>
    </recommendedName>
</protein>
<gene>
    <name evidence="1" type="ORF">CU097_011774</name>
</gene>
<keyword evidence="2" id="KW-1185">Reference proteome</keyword>